<evidence type="ECO:0000256" key="1">
    <source>
        <dbReference type="SAM" id="MobiDB-lite"/>
    </source>
</evidence>
<proteinExistence type="predicted"/>
<dbReference type="Proteomes" id="UP001497516">
    <property type="component" value="Chromosome 9"/>
</dbReference>
<evidence type="ECO:0000313" key="3">
    <source>
        <dbReference type="Proteomes" id="UP001497516"/>
    </source>
</evidence>
<sequence>MPPSVTQASFPTNLPRRRQTSLRCFSSSSQDGTPKARGNRHLSILESVLAIVSVSPTIDNFTSALSPTLR</sequence>
<protein>
    <submittedName>
        <fullName evidence="2">Uncharacterized protein</fullName>
    </submittedName>
</protein>
<organism evidence="2 3">
    <name type="scientific">Linum trigynum</name>
    <dbReference type="NCBI Taxonomy" id="586398"/>
    <lineage>
        <taxon>Eukaryota</taxon>
        <taxon>Viridiplantae</taxon>
        <taxon>Streptophyta</taxon>
        <taxon>Embryophyta</taxon>
        <taxon>Tracheophyta</taxon>
        <taxon>Spermatophyta</taxon>
        <taxon>Magnoliopsida</taxon>
        <taxon>eudicotyledons</taxon>
        <taxon>Gunneridae</taxon>
        <taxon>Pentapetalae</taxon>
        <taxon>rosids</taxon>
        <taxon>fabids</taxon>
        <taxon>Malpighiales</taxon>
        <taxon>Linaceae</taxon>
        <taxon>Linum</taxon>
    </lineage>
</organism>
<reference evidence="2 3" key="1">
    <citation type="submission" date="2024-04" db="EMBL/GenBank/DDBJ databases">
        <authorList>
            <person name="Fracassetti M."/>
        </authorList>
    </citation>
    <scope>NUCLEOTIDE SEQUENCE [LARGE SCALE GENOMIC DNA]</scope>
</reference>
<feature type="region of interest" description="Disordered" evidence="1">
    <location>
        <begin position="1"/>
        <end position="38"/>
    </location>
</feature>
<keyword evidence="3" id="KW-1185">Reference proteome</keyword>
<feature type="compositionally biased region" description="Polar residues" evidence="1">
    <location>
        <begin position="21"/>
        <end position="32"/>
    </location>
</feature>
<name>A0AAV2GNA3_9ROSI</name>
<evidence type="ECO:0000313" key="2">
    <source>
        <dbReference type="EMBL" id="CAL1412215.1"/>
    </source>
</evidence>
<dbReference type="EMBL" id="OZ034822">
    <property type="protein sequence ID" value="CAL1412215.1"/>
    <property type="molecule type" value="Genomic_DNA"/>
</dbReference>
<gene>
    <name evidence="2" type="ORF">LTRI10_LOCUS51524</name>
</gene>
<accession>A0AAV2GNA3</accession>
<dbReference type="AlphaFoldDB" id="A0AAV2GNA3"/>
<feature type="compositionally biased region" description="Polar residues" evidence="1">
    <location>
        <begin position="1"/>
        <end position="12"/>
    </location>
</feature>